<feature type="compositionally biased region" description="Polar residues" evidence="2">
    <location>
        <begin position="218"/>
        <end position="228"/>
    </location>
</feature>
<feature type="compositionally biased region" description="Polar residues" evidence="2">
    <location>
        <begin position="72"/>
        <end position="83"/>
    </location>
</feature>
<sequence>MHAPSPPPATDPSPTATTFRQMVARKRDQVQAISGSGLTTGSGASSGLVKTLSVPSLAPAPGREAELLLGRTLSNPQPPSLSKSKMRKQSLHTSIGQVWTPDMHQKPALPGVREIPPHLPRALPSLGKGEPVKRPASAGKKGLKRGSTHDLTASPSIPATHPTPVMAIHPTTLPIDRGRPGSGGRRFPSQTSLHQPSAEDAADDGDLDDLHDGGGSVASRSARTSVGSLASDISVISIGSSTSRRKPSRVEDIRALRKPQKAAVKKRDFQPALELPRWNTSTRAVLPLPKNRKARQGESGIARTKSREGLDGGGASKRRSSEKKNSQTDIVPVGGDTFLSELDDDAQEFYEEEDPDADEYHETKYPVTPYQLDAFNKICPTQDDLDSNQSLYTGPQLYRTAGYHLSAVRAGDLARAVKRVCACYSVLGTRFYRNDLIVDADVEGLLDRREWTTVADADVMEVVDTSQWEHGVTAQAVSLHTREWIAARQGFEKTFTALVFDCGATRKGAAVGAWVVFVVSMAVADEISTRLAASEVLRLHARCAAERTRGAPDSAIDALVDGYKAKEHYDFVAFAHEMESRPTRHALTYWKEQCVETVQETVDPTEKADMVSQLAKLEREREPLKLQIANLRKRKTDLETDLASAIAQRRLMEAQPDSAASGDSGGGSSSSKVLSYHDPTTNELHLLSPETQATIVQTILGESLPPQSTTASTLSHSIAPLLTKHEVPHAAQERILANTSTLDAFASLTDATVTALGVLPKDRRQIMALVEYVRNRIKECLMEEGKLKHGVERRIAKYQREAETTSQQLRTTIEQLDANEDFALRITTLVNPPYVETKVPGVLPPSDNPARETFDVDDYSQRWGFEPLTISSAITSNLRLFQTSYRASARVQRTRNSSSAGGSENDSPTTATIPSTPGGMYSSTDDSNDSASLGARGHSSRTSPLATALTAFAILLKHVAGTDKFLIGYTHSFRRNGLLVGPVTDTLPVKIDMSKKGTTFSSVFAHAARATSYAKRYGIACPSSRIEAALDTPKLRVAFEYVAYRDSEHYRAAGLGPAELFESDSGSASGSSNTALDPGGEIPRPAWVDAEADTNVLKLVLVETQTEVVGGFVYRRNEFLPETIAKWGGKFAAILEGVDPTARQLSVANIISRFYSSLWQGNPGTSGASLLSQTSSLSLPPNPTPHAQRSIPEGDEAKEQS</sequence>
<dbReference type="AlphaFoldDB" id="A0AAD5XT47"/>
<feature type="region of interest" description="Disordered" evidence="2">
    <location>
        <begin position="284"/>
        <end position="337"/>
    </location>
</feature>
<feature type="compositionally biased region" description="Low complexity" evidence="2">
    <location>
        <begin position="1169"/>
        <end position="1179"/>
    </location>
</feature>
<dbReference type="Gene3D" id="3.30.559.30">
    <property type="entry name" value="Nonribosomal peptide synthetase, condensation domain"/>
    <property type="match status" value="1"/>
</dbReference>
<dbReference type="InterPro" id="IPR023213">
    <property type="entry name" value="CAT-like_dom_sf"/>
</dbReference>
<dbReference type="EMBL" id="JADGJQ010000006">
    <property type="protein sequence ID" value="KAJ3183547.1"/>
    <property type="molecule type" value="Genomic_DNA"/>
</dbReference>
<feature type="region of interest" description="Disordered" evidence="2">
    <location>
        <begin position="1063"/>
        <end position="1084"/>
    </location>
</feature>
<feature type="region of interest" description="Disordered" evidence="2">
    <location>
        <begin position="653"/>
        <end position="676"/>
    </location>
</feature>
<dbReference type="SUPFAM" id="SSF52777">
    <property type="entry name" value="CoA-dependent acyltransferases"/>
    <property type="match status" value="1"/>
</dbReference>
<keyword evidence="1" id="KW-0175">Coiled coil</keyword>
<comment type="caution">
    <text evidence="3">The sequence shown here is derived from an EMBL/GenBank/DDBJ whole genome shotgun (WGS) entry which is preliminary data.</text>
</comment>
<name>A0AAD5XT47_9FUNG</name>
<evidence type="ECO:0000256" key="1">
    <source>
        <dbReference type="SAM" id="Coils"/>
    </source>
</evidence>
<feature type="compositionally biased region" description="Low complexity" evidence="2">
    <location>
        <begin position="1063"/>
        <end position="1072"/>
    </location>
</feature>
<keyword evidence="4" id="KW-1185">Reference proteome</keyword>
<feature type="region of interest" description="Disordered" evidence="2">
    <location>
        <begin position="63"/>
        <end position="268"/>
    </location>
</feature>
<proteinExistence type="predicted"/>
<evidence type="ECO:0000313" key="3">
    <source>
        <dbReference type="EMBL" id="KAJ3183547.1"/>
    </source>
</evidence>
<dbReference type="Gene3D" id="3.30.559.10">
    <property type="entry name" value="Chloramphenicol acetyltransferase-like domain"/>
    <property type="match status" value="1"/>
</dbReference>
<feature type="coiled-coil region" evidence="1">
    <location>
        <begin position="788"/>
        <end position="819"/>
    </location>
</feature>
<accession>A0AAD5XT47</accession>
<organism evidence="3 4">
    <name type="scientific">Geranomyces variabilis</name>
    <dbReference type="NCBI Taxonomy" id="109894"/>
    <lineage>
        <taxon>Eukaryota</taxon>
        <taxon>Fungi</taxon>
        <taxon>Fungi incertae sedis</taxon>
        <taxon>Chytridiomycota</taxon>
        <taxon>Chytridiomycota incertae sedis</taxon>
        <taxon>Chytridiomycetes</taxon>
        <taxon>Spizellomycetales</taxon>
        <taxon>Powellomycetaceae</taxon>
        <taxon>Geranomyces</taxon>
    </lineage>
</organism>
<reference evidence="3" key="1">
    <citation type="submission" date="2020-05" db="EMBL/GenBank/DDBJ databases">
        <title>Phylogenomic resolution of chytrid fungi.</title>
        <authorList>
            <person name="Stajich J.E."/>
            <person name="Amses K."/>
            <person name="Simmons R."/>
            <person name="Seto K."/>
            <person name="Myers J."/>
            <person name="Bonds A."/>
            <person name="Quandt C.A."/>
            <person name="Barry K."/>
            <person name="Liu P."/>
            <person name="Grigoriev I."/>
            <person name="Longcore J.E."/>
            <person name="James T.Y."/>
        </authorList>
    </citation>
    <scope>NUCLEOTIDE SEQUENCE</scope>
    <source>
        <strain evidence="3">JEL0379</strain>
    </source>
</reference>
<evidence type="ECO:0000256" key="2">
    <source>
        <dbReference type="SAM" id="MobiDB-lite"/>
    </source>
</evidence>
<feature type="region of interest" description="Disordered" evidence="2">
    <location>
        <begin position="890"/>
        <end position="941"/>
    </location>
</feature>
<feature type="compositionally biased region" description="Acidic residues" evidence="2">
    <location>
        <begin position="200"/>
        <end position="209"/>
    </location>
</feature>
<feature type="coiled-coil region" evidence="1">
    <location>
        <begin position="614"/>
        <end position="648"/>
    </location>
</feature>
<protein>
    <submittedName>
        <fullName evidence="3">Uncharacterized protein</fullName>
    </submittedName>
</protein>
<evidence type="ECO:0000313" key="4">
    <source>
        <dbReference type="Proteomes" id="UP001212152"/>
    </source>
</evidence>
<gene>
    <name evidence="3" type="ORF">HDU87_006872</name>
</gene>
<dbReference type="Proteomes" id="UP001212152">
    <property type="component" value="Unassembled WGS sequence"/>
</dbReference>
<feature type="region of interest" description="Disordered" evidence="2">
    <location>
        <begin position="1169"/>
        <end position="1201"/>
    </location>
</feature>
<feature type="compositionally biased region" description="Polar residues" evidence="2">
    <location>
        <begin position="894"/>
        <end position="931"/>
    </location>
</feature>